<feature type="transmembrane region" description="Helical" evidence="1">
    <location>
        <begin position="51"/>
        <end position="68"/>
    </location>
</feature>
<name>A0ABT0RY13_9SPHN</name>
<dbReference type="Proteomes" id="UP001165342">
    <property type="component" value="Unassembled WGS sequence"/>
</dbReference>
<gene>
    <name evidence="2" type="ORF">LZ538_00345</name>
</gene>
<keyword evidence="1" id="KW-1133">Transmembrane helix</keyword>
<comment type="caution">
    <text evidence="2">The sequence shown here is derived from an EMBL/GenBank/DDBJ whole genome shotgun (WGS) entry which is preliminary data.</text>
</comment>
<keyword evidence="1" id="KW-0812">Transmembrane</keyword>
<sequence>MTEMTEKVERAVARFDRITRQIDEREGPARDAARRERQRLNADLVTRVKRVGVAVVVVSIATILFGLIMPIGMFGFLAAVCLAIGIASVLAVTPARPVSAAPPAADLPNGAMVQRFDSYLYKSRRALPAPAQAEIDAISSGLASLQQTLERVPTLDPQAQDARRLMSNHLPDLIDRYMRVPPAFRTEEDGEGKTVDERLVEGLSAGRKALNDISQNLARADVAALETQGRFIQSRYNDQTIDG</sequence>
<evidence type="ECO:0000313" key="2">
    <source>
        <dbReference type="EMBL" id="MCL6728504.1"/>
    </source>
</evidence>
<keyword evidence="1" id="KW-0472">Membrane</keyword>
<evidence type="ECO:0008006" key="4">
    <source>
        <dbReference type="Google" id="ProtNLM"/>
    </source>
</evidence>
<evidence type="ECO:0000313" key="3">
    <source>
        <dbReference type="Proteomes" id="UP001165342"/>
    </source>
</evidence>
<reference evidence="2" key="1">
    <citation type="submission" date="2022-05" db="EMBL/GenBank/DDBJ databases">
        <authorList>
            <person name="Jo J.-H."/>
            <person name="Im W.-T."/>
        </authorList>
    </citation>
    <scope>NUCLEOTIDE SEQUENCE</scope>
    <source>
        <strain evidence="2">SE220</strain>
    </source>
</reference>
<dbReference type="EMBL" id="JAMGBE010000001">
    <property type="protein sequence ID" value="MCL6728504.1"/>
    <property type="molecule type" value="Genomic_DNA"/>
</dbReference>
<organism evidence="2 3">
    <name type="scientific">Sphingomonas hankyongi</name>
    <dbReference type="NCBI Taxonomy" id="2908209"/>
    <lineage>
        <taxon>Bacteria</taxon>
        <taxon>Pseudomonadati</taxon>
        <taxon>Pseudomonadota</taxon>
        <taxon>Alphaproteobacteria</taxon>
        <taxon>Sphingomonadales</taxon>
        <taxon>Sphingomonadaceae</taxon>
        <taxon>Sphingomonas</taxon>
    </lineage>
</organism>
<protein>
    <recommendedName>
        <fullName evidence="4">5-bromo-4-chloroindolyl phosphate hydrolase</fullName>
    </recommendedName>
</protein>
<proteinExistence type="predicted"/>
<accession>A0ABT0RY13</accession>
<evidence type="ECO:0000256" key="1">
    <source>
        <dbReference type="SAM" id="Phobius"/>
    </source>
</evidence>
<keyword evidence="3" id="KW-1185">Reference proteome</keyword>
<dbReference type="RefSeq" id="WP_249830015.1">
    <property type="nucleotide sequence ID" value="NZ_JAMGBE010000001.1"/>
</dbReference>